<gene>
    <name evidence="1" type="ORF">COB13_12865</name>
</gene>
<name>A0A2A4YVH2_9PROT</name>
<dbReference type="AlphaFoldDB" id="A0A2A4YVH2"/>
<protein>
    <submittedName>
        <fullName evidence="1">Uncharacterized protein</fullName>
    </submittedName>
</protein>
<comment type="caution">
    <text evidence="1">The sequence shown here is derived from an EMBL/GenBank/DDBJ whole genome shotgun (WGS) entry which is preliminary data.</text>
</comment>
<dbReference type="EMBL" id="NVUS01000019">
    <property type="protein sequence ID" value="PCI98754.1"/>
    <property type="molecule type" value="Genomic_DNA"/>
</dbReference>
<reference key="1">
    <citation type="submission" date="2017-08" db="EMBL/GenBank/DDBJ databases">
        <title>A dynamic microbial community with high functional redundancy inhabits the cold, oxic subseafloor aquifer.</title>
        <authorList>
            <person name="Tully B.J."/>
            <person name="Wheat C.G."/>
            <person name="Glazer B.T."/>
            <person name="Huber J.A."/>
        </authorList>
    </citation>
    <scope>NUCLEOTIDE SEQUENCE [LARGE SCALE GENOMIC DNA]</scope>
</reference>
<organism evidence="1">
    <name type="scientific">OCS116 cluster bacterium</name>
    <dbReference type="NCBI Taxonomy" id="2030921"/>
    <lineage>
        <taxon>Bacteria</taxon>
        <taxon>Pseudomonadati</taxon>
        <taxon>Pseudomonadota</taxon>
        <taxon>Alphaproteobacteria</taxon>
        <taxon>OCS116 cluster</taxon>
    </lineage>
</organism>
<accession>A0A2A4YVH2</accession>
<sequence>MGESYSNLCHKEGNWNNKATHRVAFVGLGNGIVFMRLRRLATEDNKVFGQNHFDIVFMFKTDSKNGVIFRKGKTQFVINLPNKGIAASYSLSISYSSLKNEYFVYQEKCAYKSPPNSCPRLGWWINAEFEVVETVVLPNVNLLEVEESFSCFSCGCECYTNEEIIINNGSVYAHIWGFPIPLKRRGLYRLTKNEAGKYTWDQRIEGRLEAPIKFAPSGCKVVYYKTSLIGDKLETTNIC</sequence>
<evidence type="ECO:0000313" key="1">
    <source>
        <dbReference type="EMBL" id="PCI98754.1"/>
    </source>
</evidence>
<reference evidence="1" key="2">
    <citation type="journal article" date="2018" name="ISME J.">
        <title>A dynamic microbial community with high functional redundancy inhabits the cold, oxic subseafloor aquifer.</title>
        <authorList>
            <person name="Tully B.J."/>
            <person name="Wheat C.G."/>
            <person name="Glazer B.T."/>
            <person name="Huber J.A."/>
        </authorList>
    </citation>
    <scope>NUCLEOTIDE SEQUENCE</scope>
    <source>
        <strain evidence="1">NORP83</strain>
    </source>
</reference>
<proteinExistence type="predicted"/>